<dbReference type="GO" id="GO:0042254">
    <property type="term" value="P:ribosome biogenesis"/>
    <property type="evidence" value="ECO:0007669"/>
    <property type="project" value="InterPro"/>
</dbReference>
<dbReference type="EMBL" id="GL377646">
    <property type="protein sequence ID" value="EFJ11539.1"/>
    <property type="molecule type" value="Genomic_DNA"/>
</dbReference>
<protein>
    <recommendedName>
        <fullName evidence="2">CCAAT-binding factor domain-containing protein</fullName>
    </recommendedName>
</protein>
<evidence type="ECO:0000256" key="1">
    <source>
        <dbReference type="ARBA" id="ARBA00007797"/>
    </source>
</evidence>
<dbReference type="GO" id="GO:0030692">
    <property type="term" value="C:Noc4p-Nop14p complex"/>
    <property type="evidence" value="ECO:0000318"/>
    <property type="project" value="GO_Central"/>
</dbReference>
<comment type="similarity">
    <text evidence="1">Belongs to the CBF/MAK21 family.</text>
</comment>
<dbReference type="Gramene" id="EFJ11539">
    <property type="protein sequence ID" value="EFJ11539"/>
    <property type="gene ID" value="SELMODRAFT_446968"/>
</dbReference>
<dbReference type="KEGG" id="smo:SELMODRAFT_446968"/>
<reference evidence="3 4" key="1">
    <citation type="journal article" date="2011" name="Science">
        <title>The Selaginella genome identifies genetic changes associated with the evolution of vascular plants.</title>
        <authorList>
            <person name="Banks J.A."/>
            <person name="Nishiyama T."/>
            <person name="Hasebe M."/>
            <person name="Bowman J.L."/>
            <person name="Gribskov M."/>
            <person name="dePamphilis C."/>
            <person name="Albert V.A."/>
            <person name="Aono N."/>
            <person name="Aoyama T."/>
            <person name="Ambrose B.A."/>
            <person name="Ashton N.W."/>
            <person name="Axtell M.J."/>
            <person name="Barker E."/>
            <person name="Barker M.S."/>
            <person name="Bennetzen J.L."/>
            <person name="Bonawitz N.D."/>
            <person name="Chapple C."/>
            <person name="Cheng C."/>
            <person name="Correa L.G."/>
            <person name="Dacre M."/>
            <person name="DeBarry J."/>
            <person name="Dreyer I."/>
            <person name="Elias M."/>
            <person name="Engstrom E.M."/>
            <person name="Estelle M."/>
            <person name="Feng L."/>
            <person name="Finet C."/>
            <person name="Floyd S.K."/>
            <person name="Frommer W.B."/>
            <person name="Fujita T."/>
            <person name="Gramzow L."/>
            <person name="Gutensohn M."/>
            <person name="Harholt J."/>
            <person name="Hattori M."/>
            <person name="Heyl A."/>
            <person name="Hirai T."/>
            <person name="Hiwatashi Y."/>
            <person name="Ishikawa M."/>
            <person name="Iwata M."/>
            <person name="Karol K.G."/>
            <person name="Koehler B."/>
            <person name="Kolukisaoglu U."/>
            <person name="Kubo M."/>
            <person name="Kurata T."/>
            <person name="Lalonde S."/>
            <person name="Li K."/>
            <person name="Li Y."/>
            <person name="Litt A."/>
            <person name="Lyons E."/>
            <person name="Manning G."/>
            <person name="Maruyama T."/>
            <person name="Michael T.P."/>
            <person name="Mikami K."/>
            <person name="Miyazaki S."/>
            <person name="Morinaga S."/>
            <person name="Murata T."/>
            <person name="Mueller-Roeber B."/>
            <person name="Nelson D.R."/>
            <person name="Obara M."/>
            <person name="Oguri Y."/>
            <person name="Olmstead R.G."/>
            <person name="Onodera N."/>
            <person name="Petersen B.L."/>
            <person name="Pils B."/>
            <person name="Prigge M."/>
            <person name="Rensing S.A."/>
            <person name="Riano-Pachon D.M."/>
            <person name="Roberts A.W."/>
            <person name="Sato Y."/>
            <person name="Scheller H.V."/>
            <person name="Schulz B."/>
            <person name="Schulz C."/>
            <person name="Shakirov E.V."/>
            <person name="Shibagaki N."/>
            <person name="Shinohara N."/>
            <person name="Shippen D.E."/>
            <person name="Soerensen I."/>
            <person name="Sotooka R."/>
            <person name="Sugimoto N."/>
            <person name="Sugita M."/>
            <person name="Sumikawa N."/>
            <person name="Tanurdzic M."/>
            <person name="Theissen G."/>
            <person name="Ulvskov P."/>
            <person name="Wakazuki S."/>
            <person name="Weng J.K."/>
            <person name="Willats W.W."/>
            <person name="Wipf D."/>
            <person name="Wolf P.G."/>
            <person name="Yang L."/>
            <person name="Zimmer A.D."/>
            <person name="Zhu Q."/>
            <person name="Mitros T."/>
            <person name="Hellsten U."/>
            <person name="Loque D."/>
            <person name="Otillar R."/>
            <person name="Salamov A."/>
            <person name="Schmutz J."/>
            <person name="Shapiro H."/>
            <person name="Lindquist E."/>
            <person name="Lucas S."/>
            <person name="Rokhsar D."/>
            <person name="Grigoriev I.V."/>
        </authorList>
    </citation>
    <scope>NUCLEOTIDE SEQUENCE [LARGE SCALE GENOMIC DNA]</scope>
</reference>
<dbReference type="PANTHER" id="PTHR12455:SF0">
    <property type="entry name" value="NUCLEOLAR COMPLEX PROTEIN 4 HOMOLOG"/>
    <property type="match status" value="1"/>
</dbReference>
<accession>D8SVQ0</accession>
<dbReference type="InParanoid" id="D8SVQ0"/>
<proteinExistence type="inferred from homology"/>
<feature type="domain" description="CCAAT-binding factor" evidence="2">
    <location>
        <begin position="288"/>
        <end position="448"/>
    </location>
</feature>
<dbReference type="PANTHER" id="PTHR12455">
    <property type="entry name" value="NUCLEOLAR COMPLEX PROTEIN 4"/>
    <property type="match status" value="1"/>
</dbReference>
<organism evidence="4">
    <name type="scientific">Selaginella moellendorffii</name>
    <name type="common">Spikemoss</name>
    <dbReference type="NCBI Taxonomy" id="88036"/>
    <lineage>
        <taxon>Eukaryota</taxon>
        <taxon>Viridiplantae</taxon>
        <taxon>Streptophyta</taxon>
        <taxon>Embryophyta</taxon>
        <taxon>Tracheophyta</taxon>
        <taxon>Lycopodiopsida</taxon>
        <taxon>Selaginellales</taxon>
        <taxon>Selaginellaceae</taxon>
        <taxon>Selaginella</taxon>
    </lineage>
</organism>
<dbReference type="SUPFAM" id="SSF81383">
    <property type="entry name" value="F-box domain"/>
    <property type="match status" value="1"/>
</dbReference>
<dbReference type="InterPro" id="IPR036047">
    <property type="entry name" value="F-box-like_dom_sf"/>
</dbReference>
<dbReference type="STRING" id="88036.D8SVQ0"/>
<dbReference type="AlphaFoldDB" id="D8SVQ0"/>
<sequence>MSTIAPRSCRSSPHFASAALDRPRLWNVCSIFLPILSSQGVLGKPQSDGDVSAPSETAEAIYRAWLKDKFEELIELLIAIVVGTEEHRLENAALDSLMELLQAKDGRVDNGIYFKFCSALTRKSSETVFDAFATEHCKDATLCFYTVKNFEKLVAARLQTSQRGVDATLSSDDDKSVSVDTFTRNVYGVISRLSPSVQEILSTRKDTVSWISWLSLFVQTRRSLKTLWIKKQVLEEFPWTNQQYLPLPLDFYKMVLANMSKVVFSIISNPIRLSDFLTKWYYLGGVYSVLALDSLHILMTKYGLEYPEFYEKLYALLEPSMFFTKYRSRFFELMDSCLKSPLLPAYLAAAFVKKLSRLSLHASPAGSLVVIAMVHNLLRRHPSINCFVHQSSRLRVASKGEEDVSDAKLGRDPYLANEKTSNCRALESSLWEIETLRRHYCPAVSRFVSTLEADLTVKSKTTEVQITDFCSGSYSTIFNEEVFQTKRRLKQVPLAYYKVVPNALFSNNEEFAGWSFPKEPIEKKRKVMQDLVPMVLTRKRRAELAFQEKLYNADIWECIATFLDAADLARLALTARFFVPIAMDERLWKALSLKRLEIGIGSEASKFRPHFSWRELYRSSFVTGSHSYSIHEREKHRDWMRIGAFTLVSGKALAAGRLWQRISKSKRIKLDESSALCLVPNVLPGIWIAGTMQTLDFRNWELFLHEEYQNRTWSFKEIGVRNIRENCDVAAGAVFDYKRLIDKDTANSGILNFKSWTAENGNYQPTSRVSPFGAAGCTNLLKNGGLQVKFYAMHAGVGGPVVEKHFCMFRSKSQIEVEMRGGVSNCSFEIFASQYLSNRGSYRIGALDVRVVEKPDFPKRMSTVHLFLLLLLLLVQSPVPLQAEHKIFDRGAGTSFSSATVINRSRCKCASQLDAAITCADNSQERAVAPLQ</sequence>
<dbReference type="GO" id="GO:0032040">
    <property type="term" value="C:small-subunit processome"/>
    <property type="evidence" value="ECO:0000318"/>
    <property type="project" value="GO_Central"/>
</dbReference>
<evidence type="ECO:0000313" key="4">
    <source>
        <dbReference type="Proteomes" id="UP000001514"/>
    </source>
</evidence>
<evidence type="ECO:0000313" key="3">
    <source>
        <dbReference type="EMBL" id="EFJ11539.1"/>
    </source>
</evidence>
<dbReference type="GO" id="GO:0005730">
    <property type="term" value="C:nucleolus"/>
    <property type="evidence" value="ECO:0000318"/>
    <property type="project" value="GO_Central"/>
</dbReference>
<dbReference type="eggNOG" id="KOG2154">
    <property type="taxonomic scope" value="Eukaryota"/>
</dbReference>
<gene>
    <name evidence="3" type="ORF">SELMODRAFT_446968</name>
</gene>
<keyword evidence="4" id="KW-1185">Reference proteome</keyword>
<evidence type="ECO:0000259" key="2">
    <source>
        <dbReference type="Pfam" id="PF03914"/>
    </source>
</evidence>
<dbReference type="InterPro" id="IPR027193">
    <property type="entry name" value="Noc4"/>
</dbReference>
<dbReference type="Pfam" id="PF03914">
    <property type="entry name" value="CBF"/>
    <property type="match status" value="1"/>
</dbReference>
<dbReference type="FunCoup" id="D8SVQ0">
    <property type="interactions" value="2830"/>
</dbReference>
<dbReference type="HOGENOM" id="CLU_314086_0_0_1"/>
<dbReference type="Proteomes" id="UP000001514">
    <property type="component" value="Unassembled WGS sequence"/>
</dbReference>
<dbReference type="InterPro" id="IPR005612">
    <property type="entry name" value="CCAAT-binding_factor"/>
</dbReference>
<name>D8SVQ0_SELML</name>